<evidence type="ECO:0000259" key="12">
    <source>
        <dbReference type="PROSITE" id="PS50235"/>
    </source>
</evidence>
<dbReference type="EC" id="3.4.19.12" evidence="4"/>
<dbReference type="Pfam" id="PF14533">
    <property type="entry name" value="USP7_C2"/>
    <property type="match status" value="2"/>
</dbReference>
<sequence>MLVDEYDQYPNEKTTDVVVSRSDSDEPEAPSAADRTFPANIPLPLPTVDPSAREQTGPDSRWWHTVPWRSWIAMAIGSARQRTGSPALTSALGLENVSNRWNNVFLDEAMMAAVLPKNTDLEVEEEAYHTWHIQDWRKSERKLHGPTFKCGGRILFFPYGNHTETASFYLEHAWDGEPPENWYACVQFALVLSNVKDPSIYVSHVATHRFTADEGDWGFTRFYDLRNLFSEPWKNKGVPLVQDDEANITAYVRVVKDPTGVLWHSFQNYDSKKETGMVGLKNQGATCYLNSLLQSLYFTNAFRKAVYQIPTEEEASRENSAWTLQRLFYNLQTSDSAVSTTELTTSFGWDSRQAFEQQDVQELSRKLMERLEEKMKGTVAETALPDMFVGKTKTYISCINVDYESSRVEDFWDIQLNVRGNKTLDDSFRDYIQVETLEGENKYDAGPPYGLQDAKKGVIFESFPPILHLHLKRFEYDLNLLTMMKVNDRHVFPMEFDAAPYLSENADKSEPWVYELHGVLVHSGGLDAGHYYAFLKPTKDGHWYRFDDDRVNRCTEKEVLEENYGGEYENVNGARQPYTRTYSTKRSMNAYMLVYVRKTRSDDVLLPIEKEDVPSHIASQMATDRADALRRKKEREEAHLYIPVGILTEQTFQSHHGFDLTSMDLPADDPALPAQYRVLRTKKIGELAKEIAEERSLNADAIRFWVMVNRQNKTIRPDQVIRDPEMTVEDAYTKFGTKNNHFRLWMEVATPGPDGQLPPWPEADTILVFLKHFDVVAQTLSGVGPVYVRKSQKVAELASTILARMDWPPGTEFHLYEEIKHNMIDLMKPKQTFQQSEIQDGDIITFQRSLKESEVPATALYTDARQFYDHLLNRMDVTFAPTRSTDGEEFTLLLNKKMNYDQVSKKVAEHLQVEPTHLRFAPVMASTGKPKAFLKRSTTSTLQQILNGQYGAYGYTMHRSDALYYEVLDMSLSDYESKKSLKITLVLEGITKEESVEVLVARNGTVAEIVEALQKKANLDPETTRDLRILEVHNGKIYKDLREDVNVATINEYSTLYAEKTPVEELNLEGEDRVIGAFNFDREPTRTHGVPFKFVVKQVRIPSYPPSFSTYRFSDMIQGEIFKETKERLSKRTGIKGKPFEKIKFAVVPRASFSTPKYIEDGKCPTNACFVSATSKTVRKY</sequence>
<keyword evidence="6" id="KW-0833">Ubl conjugation pathway</keyword>
<dbReference type="FunFam" id="2.60.210.10:FF:000011">
    <property type="entry name" value="Ubiquitin carboxyl-terminal hydrolase 7"/>
    <property type="match status" value="1"/>
</dbReference>
<dbReference type="EMBL" id="JAPQKI010000005">
    <property type="protein sequence ID" value="KAJ5099655.1"/>
    <property type="molecule type" value="Genomic_DNA"/>
</dbReference>
<dbReference type="GO" id="GO:0005829">
    <property type="term" value="C:cytosol"/>
    <property type="evidence" value="ECO:0007669"/>
    <property type="project" value="TreeGrafter"/>
</dbReference>
<dbReference type="InterPro" id="IPR008974">
    <property type="entry name" value="TRAF-like"/>
</dbReference>
<feature type="domain" description="USP" evidence="12">
    <location>
        <begin position="278"/>
        <end position="598"/>
    </location>
</feature>
<keyword evidence="5" id="KW-0645">Protease</keyword>
<dbReference type="Gene3D" id="2.60.210.10">
    <property type="entry name" value="Apoptosis, Tumor Necrosis Factor Receptor Associated Protein 2, Chain A"/>
    <property type="match status" value="1"/>
</dbReference>
<comment type="similarity">
    <text evidence="3">Belongs to the peptidase C19 family.</text>
</comment>
<dbReference type="InterPro" id="IPR002083">
    <property type="entry name" value="MATH/TRAF_dom"/>
</dbReference>
<dbReference type="PANTHER" id="PTHR24006:SF644">
    <property type="entry name" value="UBIQUITIN CARBOXYL-TERMINAL HYDROLASE 7"/>
    <property type="match status" value="1"/>
</dbReference>
<dbReference type="RefSeq" id="XP_056475309.1">
    <property type="nucleotide sequence ID" value="XM_056619150.1"/>
</dbReference>
<evidence type="ECO:0000256" key="4">
    <source>
        <dbReference type="ARBA" id="ARBA00012759"/>
    </source>
</evidence>
<dbReference type="GO" id="GO:0006508">
    <property type="term" value="P:proteolysis"/>
    <property type="evidence" value="ECO:0007669"/>
    <property type="project" value="UniProtKB-KW"/>
</dbReference>
<feature type="region of interest" description="Disordered" evidence="10">
    <location>
        <begin position="1"/>
        <end position="59"/>
    </location>
</feature>
<dbReference type="GeneID" id="81358129"/>
<dbReference type="PANTHER" id="PTHR24006">
    <property type="entry name" value="UBIQUITIN CARBOXYL-TERMINAL HYDROLASE"/>
    <property type="match status" value="1"/>
</dbReference>
<dbReference type="CDD" id="cd02659">
    <property type="entry name" value="peptidase_C19C"/>
    <property type="match status" value="1"/>
</dbReference>
<keyword evidence="9" id="KW-0539">Nucleus</keyword>
<evidence type="ECO:0000256" key="9">
    <source>
        <dbReference type="ARBA" id="ARBA00023242"/>
    </source>
</evidence>
<dbReference type="GO" id="GO:0004175">
    <property type="term" value="F:endopeptidase activity"/>
    <property type="evidence" value="ECO:0007669"/>
    <property type="project" value="UniProtKB-ARBA"/>
</dbReference>
<name>A0A9W9FGH8_9EURO</name>
<dbReference type="InterPro" id="IPR028889">
    <property type="entry name" value="USP"/>
</dbReference>
<feature type="domain" description="MATH" evidence="11">
    <location>
        <begin position="126"/>
        <end position="252"/>
    </location>
</feature>
<comment type="catalytic activity">
    <reaction evidence="1">
        <text>Thiol-dependent hydrolysis of ester, thioester, amide, peptide and isopeptide bonds formed by the C-terminal Gly of ubiquitin (a 76-residue protein attached to proteins as an intracellular targeting signal).</text>
        <dbReference type="EC" id="3.4.19.12"/>
    </reaction>
</comment>
<protein>
    <recommendedName>
        <fullName evidence="4">ubiquitinyl hydrolase 1</fullName>
        <ecNumber evidence="4">3.4.19.12</ecNumber>
    </recommendedName>
</protein>
<dbReference type="GO" id="GO:0016579">
    <property type="term" value="P:protein deubiquitination"/>
    <property type="evidence" value="ECO:0007669"/>
    <property type="project" value="InterPro"/>
</dbReference>
<dbReference type="GO" id="GO:0004843">
    <property type="term" value="F:cysteine-type deubiquitinase activity"/>
    <property type="evidence" value="ECO:0007669"/>
    <property type="project" value="UniProtKB-EC"/>
</dbReference>
<dbReference type="GO" id="GO:0005634">
    <property type="term" value="C:nucleus"/>
    <property type="evidence" value="ECO:0007669"/>
    <property type="project" value="UniProtKB-SubCell"/>
</dbReference>
<organism evidence="13 14">
    <name type="scientific">Penicillium argentinense</name>
    <dbReference type="NCBI Taxonomy" id="1131581"/>
    <lineage>
        <taxon>Eukaryota</taxon>
        <taxon>Fungi</taxon>
        <taxon>Dikarya</taxon>
        <taxon>Ascomycota</taxon>
        <taxon>Pezizomycotina</taxon>
        <taxon>Eurotiomycetes</taxon>
        <taxon>Eurotiomycetidae</taxon>
        <taxon>Eurotiales</taxon>
        <taxon>Aspergillaceae</taxon>
        <taxon>Penicillium</taxon>
    </lineage>
</organism>
<evidence type="ECO:0000256" key="1">
    <source>
        <dbReference type="ARBA" id="ARBA00000707"/>
    </source>
</evidence>
<dbReference type="InterPro" id="IPR024729">
    <property type="entry name" value="USP7_ICP0-binding_dom"/>
</dbReference>
<evidence type="ECO:0000256" key="5">
    <source>
        <dbReference type="ARBA" id="ARBA00022670"/>
    </source>
</evidence>
<dbReference type="Pfam" id="PF00443">
    <property type="entry name" value="UCH"/>
    <property type="match status" value="1"/>
</dbReference>
<dbReference type="FunFam" id="3.90.70.10:FF:000005">
    <property type="entry name" value="Ubiquitin carboxyl-terminal hydrolase 7"/>
    <property type="match status" value="1"/>
</dbReference>
<dbReference type="PROSITE" id="PS50144">
    <property type="entry name" value="MATH"/>
    <property type="match status" value="1"/>
</dbReference>
<comment type="subcellular location">
    <subcellularLocation>
        <location evidence="2">Nucleus</location>
    </subcellularLocation>
</comment>
<dbReference type="InterPro" id="IPR038765">
    <property type="entry name" value="Papain-like_cys_pep_sf"/>
</dbReference>
<dbReference type="Proteomes" id="UP001149074">
    <property type="component" value="Unassembled WGS sequence"/>
</dbReference>
<dbReference type="InterPro" id="IPR018200">
    <property type="entry name" value="USP_CS"/>
</dbReference>
<dbReference type="PROSITE" id="PS00972">
    <property type="entry name" value="USP_1"/>
    <property type="match status" value="1"/>
</dbReference>
<evidence type="ECO:0000256" key="6">
    <source>
        <dbReference type="ARBA" id="ARBA00022786"/>
    </source>
</evidence>
<proteinExistence type="inferred from homology"/>
<dbReference type="OrthoDB" id="289038at2759"/>
<dbReference type="SUPFAM" id="SSF49599">
    <property type="entry name" value="TRAF domain-like"/>
    <property type="match status" value="1"/>
</dbReference>
<dbReference type="AlphaFoldDB" id="A0A9W9FGH8"/>
<keyword evidence="8" id="KW-0788">Thiol protease</keyword>
<dbReference type="SUPFAM" id="SSF54001">
    <property type="entry name" value="Cysteine proteinases"/>
    <property type="match status" value="1"/>
</dbReference>
<dbReference type="InterPro" id="IPR029346">
    <property type="entry name" value="USP_C"/>
</dbReference>
<dbReference type="Gene3D" id="3.10.20.90">
    <property type="entry name" value="Phosphatidylinositol 3-kinase Catalytic Subunit, Chain A, domain 1"/>
    <property type="match status" value="2"/>
</dbReference>
<evidence type="ECO:0000313" key="13">
    <source>
        <dbReference type="EMBL" id="KAJ5099655.1"/>
    </source>
</evidence>
<dbReference type="PROSITE" id="PS00973">
    <property type="entry name" value="USP_2"/>
    <property type="match status" value="1"/>
</dbReference>
<reference evidence="13" key="1">
    <citation type="submission" date="2022-11" db="EMBL/GenBank/DDBJ databases">
        <authorList>
            <person name="Petersen C."/>
        </authorList>
    </citation>
    <scope>NUCLEOTIDE SEQUENCE</scope>
    <source>
        <strain evidence="13">IBT 30761</strain>
    </source>
</reference>
<dbReference type="GO" id="GO:0031647">
    <property type="term" value="P:regulation of protein stability"/>
    <property type="evidence" value="ECO:0007669"/>
    <property type="project" value="TreeGrafter"/>
</dbReference>
<evidence type="ECO:0000256" key="7">
    <source>
        <dbReference type="ARBA" id="ARBA00022801"/>
    </source>
</evidence>
<evidence type="ECO:0000259" key="11">
    <source>
        <dbReference type="PROSITE" id="PS50144"/>
    </source>
</evidence>
<dbReference type="InterPro" id="IPR001394">
    <property type="entry name" value="Peptidase_C19_UCH"/>
</dbReference>
<keyword evidence="7 13" id="KW-0378">Hydrolase</keyword>
<dbReference type="InterPro" id="IPR050164">
    <property type="entry name" value="Peptidase_C19"/>
</dbReference>
<evidence type="ECO:0000256" key="2">
    <source>
        <dbReference type="ARBA" id="ARBA00004123"/>
    </source>
</evidence>
<gene>
    <name evidence="13" type="ORF">N7532_006656</name>
</gene>
<evidence type="ECO:0000256" key="10">
    <source>
        <dbReference type="SAM" id="MobiDB-lite"/>
    </source>
</evidence>
<keyword evidence="14" id="KW-1185">Reference proteome</keyword>
<dbReference type="FunFam" id="3.10.20.90:FF:000215">
    <property type="entry name" value="Ubiquitin carboxyl-terminal hydrolase 7, variant"/>
    <property type="match status" value="1"/>
</dbReference>
<dbReference type="GO" id="GO:0140492">
    <property type="term" value="F:metal-dependent deubiquitinase activity"/>
    <property type="evidence" value="ECO:0007669"/>
    <property type="project" value="UniProtKB-ARBA"/>
</dbReference>
<accession>A0A9W9FGH8</accession>
<evidence type="ECO:0000256" key="3">
    <source>
        <dbReference type="ARBA" id="ARBA00009085"/>
    </source>
</evidence>
<reference evidence="13" key="2">
    <citation type="journal article" date="2023" name="IMA Fungus">
        <title>Comparative genomic study of the Penicillium genus elucidates a diverse pangenome and 15 lateral gene transfer events.</title>
        <authorList>
            <person name="Petersen C."/>
            <person name="Sorensen T."/>
            <person name="Nielsen M.R."/>
            <person name="Sondergaard T.E."/>
            <person name="Sorensen J.L."/>
            <person name="Fitzpatrick D.A."/>
            <person name="Frisvad J.C."/>
            <person name="Nielsen K.L."/>
        </authorList>
    </citation>
    <scope>NUCLEOTIDE SEQUENCE</scope>
    <source>
        <strain evidence="13">IBT 30761</strain>
    </source>
</reference>
<dbReference type="Gene3D" id="3.90.70.10">
    <property type="entry name" value="Cysteine proteinases"/>
    <property type="match status" value="1"/>
</dbReference>
<dbReference type="Pfam" id="PF12436">
    <property type="entry name" value="USP7_ICP0_bdg"/>
    <property type="match status" value="1"/>
</dbReference>
<evidence type="ECO:0000313" key="14">
    <source>
        <dbReference type="Proteomes" id="UP001149074"/>
    </source>
</evidence>
<dbReference type="PROSITE" id="PS50235">
    <property type="entry name" value="USP_3"/>
    <property type="match status" value="1"/>
</dbReference>
<evidence type="ECO:0000256" key="8">
    <source>
        <dbReference type="ARBA" id="ARBA00022807"/>
    </source>
</evidence>
<comment type="caution">
    <text evidence="13">The sequence shown here is derived from an EMBL/GenBank/DDBJ whole genome shotgun (WGS) entry which is preliminary data.</text>
</comment>